<sequence length="309" mass="36266">MISFEHSGKEIAQIERRRRIFRELRQGFSKNDVKRWLRSSLKQQRNEKEEEQMLEGSVRLASRLLTMTDIGPVPYGIQGSPSMDWVDGATSLKEFLATYFQESQPEKEVRFKFEQAFNAYNLRRYTGVEIVWTDNLADHLRLMDDDARLCVFSHVAFLRNQNSGLFPHGLIDETLRTLALLFPRNDMRTKKWLQVLVSRGEKSLDPELMKCRRLKSNERRAESFRFWHDELLALQEKFEEPAPTSITQLWYDRRVKAQWYTFWIAVSVLCLTIFFGTVQSIEGALQVYKAYHPAADSHGSNLGTKYEKP</sequence>
<organism evidence="2 3">
    <name type="scientific">Polyplosphaeria fusca</name>
    <dbReference type="NCBI Taxonomy" id="682080"/>
    <lineage>
        <taxon>Eukaryota</taxon>
        <taxon>Fungi</taxon>
        <taxon>Dikarya</taxon>
        <taxon>Ascomycota</taxon>
        <taxon>Pezizomycotina</taxon>
        <taxon>Dothideomycetes</taxon>
        <taxon>Pleosporomycetidae</taxon>
        <taxon>Pleosporales</taxon>
        <taxon>Tetraplosphaeriaceae</taxon>
        <taxon>Polyplosphaeria</taxon>
    </lineage>
</organism>
<accession>A0A9P4QZY8</accession>
<keyword evidence="1" id="KW-0472">Membrane</keyword>
<keyword evidence="1" id="KW-0812">Transmembrane</keyword>
<comment type="caution">
    <text evidence="2">The sequence shown here is derived from an EMBL/GenBank/DDBJ whole genome shotgun (WGS) entry which is preliminary data.</text>
</comment>
<dbReference type="AlphaFoldDB" id="A0A9P4QZY8"/>
<reference evidence="2" key="1">
    <citation type="journal article" date="2020" name="Stud. Mycol.">
        <title>101 Dothideomycetes genomes: a test case for predicting lifestyles and emergence of pathogens.</title>
        <authorList>
            <person name="Haridas S."/>
            <person name="Albert R."/>
            <person name="Binder M."/>
            <person name="Bloem J."/>
            <person name="Labutti K."/>
            <person name="Salamov A."/>
            <person name="Andreopoulos B."/>
            <person name="Baker S."/>
            <person name="Barry K."/>
            <person name="Bills G."/>
            <person name="Bluhm B."/>
            <person name="Cannon C."/>
            <person name="Castanera R."/>
            <person name="Culley D."/>
            <person name="Daum C."/>
            <person name="Ezra D."/>
            <person name="Gonzalez J."/>
            <person name="Henrissat B."/>
            <person name="Kuo A."/>
            <person name="Liang C."/>
            <person name="Lipzen A."/>
            <person name="Lutzoni F."/>
            <person name="Magnuson J."/>
            <person name="Mondo S."/>
            <person name="Nolan M."/>
            <person name="Ohm R."/>
            <person name="Pangilinan J."/>
            <person name="Park H.-J."/>
            <person name="Ramirez L."/>
            <person name="Alfaro M."/>
            <person name="Sun H."/>
            <person name="Tritt A."/>
            <person name="Yoshinaga Y."/>
            <person name="Zwiers L.-H."/>
            <person name="Turgeon B."/>
            <person name="Goodwin S."/>
            <person name="Spatafora J."/>
            <person name="Crous P."/>
            <person name="Grigoriev I."/>
        </authorList>
    </citation>
    <scope>NUCLEOTIDE SEQUENCE</scope>
    <source>
        <strain evidence="2">CBS 125425</strain>
    </source>
</reference>
<dbReference type="EMBL" id="ML996146">
    <property type="protein sequence ID" value="KAF2734545.1"/>
    <property type="molecule type" value="Genomic_DNA"/>
</dbReference>
<evidence type="ECO:0000256" key="1">
    <source>
        <dbReference type="SAM" id="Phobius"/>
    </source>
</evidence>
<feature type="transmembrane region" description="Helical" evidence="1">
    <location>
        <begin position="259"/>
        <end position="278"/>
    </location>
</feature>
<name>A0A9P4QZY8_9PLEO</name>
<protein>
    <submittedName>
        <fullName evidence="2">Uncharacterized protein</fullName>
    </submittedName>
</protein>
<evidence type="ECO:0000313" key="3">
    <source>
        <dbReference type="Proteomes" id="UP000799444"/>
    </source>
</evidence>
<evidence type="ECO:0000313" key="2">
    <source>
        <dbReference type="EMBL" id="KAF2734545.1"/>
    </source>
</evidence>
<keyword evidence="1" id="KW-1133">Transmembrane helix</keyword>
<dbReference type="Proteomes" id="UP000799444">
    <property type="component" value="Unassembled WGS sequence"/>
</dbReference>
<gene>
    <name evidence="2" type="ORF">EJ04DRAFT_534787</name>
</gene>
<proteinExistence type="predicted"/>
<keyword evidence="3" id="KW-1185">Reference proteome</keyword>
<dbReference type="OrthoDB" id="5428890at2759"/>